<comment type="caution">
    <text evidence="1">The sequence shown here is derived from an EMBL/GenBank/DDBJ whole genome shotgun (WGS) entry which is preliminary data.</text>
</comment>
<evidence type="ECO:0000313" key="1">
    <source>
        <dbReference type="EMBL" id="MDM0045701.1"/>
    </source>
</evidence>
<evidence type="ECO:0008006" key="3">
    <source>
        <dbReference type="Google" id="ProtNLM"/>
    </source>
</evidence>
<protein>
    <recommendedName>
        <fullName evidence="3">CYTH domain-containing protein</fullName>
    </recommendedName>
</protein>
<evidence type="ECO:0000313" key="2">
    <source>
        <dbReference type="Proteomes" id="UP001174908"/>
    </source>
</evidence>
<reference evidence="1" key="1">
    <citation type="submission" date="2023-06" db="EMBL/GenBank/DDBJ databases">
        <authorList>
            <person name="Jiang Y."/>
            <person name="Liu Q."/>
        </authorList>
    </citation>
    <scope>NUCLEOTIDE SEQUENCE</scope>
    <source>
        <strain evidence="1">CGMCC 1.12089</strain>
    </source>
</reference>
<dbReference type="RefSeq" id="WP_286660816.1">
    <property type="nucleotide sequence ID" value="NZ_JASZYV010000003.1"/>
</dbReference>
<gene>
    <name evidence="1" type="ORF">QTH91_14520</name>
</gene>
<proteinExistence type="predicted"/>
<dbReference type="Proteomes" id="UP001174908">
    <property type="component" value="Unassembled WGS sequence"/>
</dbReference>
<keyword evidence="2" id="KW-1185">Reference proteome</keyword>
<organism evidence="1 2">
    <name type="scientific">Variovorax dokdonensis</name>
    <dbReference type="NCBI Taxonomy" id="344883"/>
    <lineage>
        <taxon>Bacteria</taxon>
        <taxon>Pseudomonadati</taxon>
        <taxon>Pseudomonadota</taxon>
        <taxon>Betaproteobacteria</taxon>
        <taxon>Burkholderiales</taxon>
        <taxon>Comamonadaceae</taxon>
        <taxon>Variovorax</taxon>
    </lineage>
</organism>
<sequence>MSESESVEDWRPWALSLIVSGGRQSTLELELRAVHGFRASEAEISFVTPQRDELEWPAAKPIYVRAKVPLDKANDFLKRMLALRLGPRLGPPGVMDGTTYELGLTSGRDGWKVSWCRQAASVELAEVQAIAHELIELAESKGCRFERQML</sequence>
<accession>A0ABT7NCM0</accession>
<dbReference type="EMBL" id="JASZYV010000003">
    <property type="protein sequence ID" value="MDM0045701.1"/>
    <property type="molecule type" value="Genomic_DNA"/>
</dbReference>
<name>A0ABT7NCM0_9BURK</name>